<keyword evidence="1" id="KW-0560">Oxidoreductase</keyword>
<accession>A0ACB6QEV7</accession>
<evidence type="ECO:0000313" key="1">
    <source>
        <dbReference type="EMBL" id="KAF2465444.1"/>
    </source>
</evidence>
<keyword evidence="2" id="KW-1185">Reference proteome</keyword>
<evidence type="ECO:0000313" key="2">
    <source>
        <dbReference type="Proteomes" id="UP000799755"/>
    </source>
</evidence>
<sequence>MPSFNLFHQGSPNPDNHKGQLIRSLLRDLGSQLPPERIESNSDLAKALADATVNGGLVKDRKYVAEKAIAALASLPPESEVREVGTGLLLKSLWDSLEHPPISYMGDAFRYRTADGSNNNVMFPHVGKSGSFYARSVTPKHVPPAALPDPGTLFDALLARQGPPKQHPSKISSVLFALATIIIHDVFRTSDLDQNIVNVSSYLDLSPLYGPTQDIQDTIRTFKDGKVKPDTFAETRLLGQPPESGALLVCFSRFHNYVAEQLAIINEAGKFSLPNNLSQVNTEAFDNALSKRDNDLFQTARLVTCGLYINIITCDYLRTILNLHRTDSTWTLNPRKDYGEMLGLGDVEKGIGNQVSVEFNLIYRWHSTISARNEQWVKSFFKRLLPGTKPEDMSQPEFRSSMRAWASRLPTDPGQRTFAGLKRNSTGYYNDTDLVRILSEATEDIAGCFGARNVPVALKAVEILGIQQSRAWGIASLNELRKYFGMLPHKTFSDINSDPVDIAATLEALYGDVENVEMYPGVVVEEAKMPMIPGSGLCAGFTTTRAILSDAAALVRGDRFYTVDYSPSNLTAFGFKEVSSDTTIAGGGVIYRLLMRAFPYHYRGNSIYAFYPFTVPAENRLIQQSLGRESDFDYTPPQPTRRPTLITTWKGVNSVLLNPQTFKAPWGKHMRQLSNYDYMLGGDNLGTSAQRKSVGQAIYGTENALKDFHQFFTNTTSNLIRRRSHKIRNIYEIDVVQDIANLSYSSFVARLFDIPLKSEHGNTTLDTRKLSDLLRSIFAYIFLDYDVVHSAALKNAALKASRELTDILNPICETHKAQSFYGLLPQLHLKAKVKKPLPNHGNKLLQRLFEGGKGVNEVVSIIMSTACAAAVPGPWALSQILDLFLKDSYSAHWTDIQKLANDNSPQAFEKLRKYALEALRITTPGAHLLRTAEADATIVDGHQTHQVKKGETISISLQSASVDCEKFPAPEEIRLDRPEDAYIHFGYGPHVCLGRHIITIALVAQFRVFAQLKNFRRAPGLRGRLVQRDIAGFQSFLSERGDAWEPLPASKYFLRFSVFELLVDIPCSYESPLRRF</sequence>
<reference evidence="1" key="1">
    <citation type="journal article" date="2020" name="Stud. Mycol.">
        <title>101 Dothideomycetes genomes: a test case for predicting lifestyles and emergence of pathogens.</title>
        <authorList>
            <person name="Haridas S."/>
            <person name="Albert R."/>
            <person name="Binder M."/>
            <person name="Bloem J."/>
            <person name="Labutti K."/>
            <person name="Salamov A."/>
            <person name="Andreopoulos B."/>
            <person name="Baker S."/>
            <person name="Barry K."/>
            <person name="Bills G."/>
            <person name="Bluhm B."/>
            <person name="Cannon C."/>
            <person name="Castanera R."/>
            <person name="Culley D."/>
            <person name="Daum C."/>
            <person name="Ezra D."/>
            <person name="Gonzalez J."/>
            <person name="Henrissat B."/>
            <person name="Kuo A."/>
            <person name="Liang C."/>
            <person name="Lipzen A."/>
            <person name="Lutzoni F."/>
            <person name="Magnuson J."/>
            <person name="Mondo S."/>
            <person name="Nolan M."/>
            <person name="Ohm R."/>
            <person name="Pangilinan J."/>
            <person name="Park H.-J."/>
            <person name="Ramirez L."/>
            <person name="Alfaro M."/>
            <person name="Sun H."/>
            <person name="Tritt A."/>
            <person name="Yoshinaga Y."/>
            <person name="Zwiers L.-H."/>
            <person name="Turgeon B."/>
            <person name="Goodwin S."/>
            <person name="Spatafora J."/>
            <person name="Crous P."/>
            <person name="Grigoriev I."/>
        </authorList>
    </citation>
    <scope>NUCLEOTIDE SEQUENCE</scope>
    <source>
        <strain evidence="1">ATCC 200398</strain>
    </source>
</reference>
<name>A0ACB6QEV7_9PLEO</name>
<gene>
    <name evidence="1" type="ORF">BDR25DRAFT_378598</name>
</gene>
<dbReference type="EMBL" id="MU003529">
    <property type="protein sequence ID" value="KAF2465444.1"/>
    <property type="molecule type" value="Genomic_DNA"/>
</dbReference>
<organism evidence="1 2">
    <name type="scientific">Lindgomyces ingoldianus</name>
    <dbReference type="NCBI Taxonomy" id="673940"/>
    <lineage>
        <taxon>Eukaryota</taxon>
        <taxon>Fungi</taxon>
        <taxon>Dikarya</taxon>
        <taxon>Ascomycota</taxon>
        <taxon>Pezizomycotina</taxon>
        <taxon>Dothideomycetes</taxon>
        <taxon>Pleosporomycetidae</taxon>
        <taxon>Pleosporales</taxon>
        <taxon>Lindgomycetaceae</taxon>
        <taxon>Lindgomyces</taxon>
    </lineage>
</organism>
<protein>
    <submittedName>
        <fullName evidence="1">Heme peroxidase</fullName>
    </submittedName>
</protein>
<comment type="caution">
    <text evidence="1">The sequence shown here is derived from an EMBL/GenBank/DDBJ whole genome shotgun (WGS) entry which is preliminary data.</text>
</comment>
<proteinExistence type="predicted"/>
<keyword evidence="1" id="KW-0575">Peroxidase</keyword>
<dbReference type="Proteomes" id="UP000799755">
    <property type="component" value="Unassembled WGS sequence"/>
</dbReference>